<dbReference type="SUPFAM" id="SSF109854">
    <property type="entry name" value="DinB/YfiT-like putative metalloenzymes"/>
    <property type="match status" value="1"/>
</dbReference>
<evidence type="ECO:0000313" key="2">
    <source>
        <dbReference type="Proteomes" id="UP000265614"/>
    </source>
</evidence>
<organism evidence="1 2">
    <name type="scientific">Vallicoccus soli</name>
    <dbReference type="NCBI Taxonomy" id="2339232"/>
    <lineage>
        <taxon>Bacteria</taxon>
        <taxon>Bacillati</taxon>
        <taxon>Actinomycetota</taxon>
        <taxon>Actinomycetes</taxon>
        <taxon>Motilibacterales</taxon>
        <taxon>Vallicoccaceae</taxon>
        <taxon>Vallicoccus</taxon>
    </lineage>
</organism>
<keyword evidence="2" id="KW-1185">Reference proteome</keyword>
<proteinExistence type="predicted"/>
<dbReference type="InterPro" id="IPR034660">
    <property type="entry name" value="DinB/YfiT-like"/>
</dbReference>
<dbReference type="AlphaFoldDB" id="A0A3A3YRB4"/>
<dbReference type="Pfam" id="PF04978">
    <property type="entry name" value="MST"/>
    <property type="match status" value="1"/>
</dbReference>
<reference evidence="1 2" key="1">
    <citation type="submission" date="2018-09" db="EMBL/GenBank/DDBJ databases">
        <title>YIM 75000 draft genome.</title>
        <authorList>
            <person name="Tang S."/>
            <person name="Feng Y."/>
        </authorList>
    </citation>
    <scope>NUCLEOTIDE SEQUENCE [LARGE SCALE GENOMIC DNA]</scope>
    <source>
        <strain evidence="1 2">YIM 75000</strain>
    </source>
</reference>
<dbReference type="RefSeq" id="WP_119951917.1">
    <property type="nucleotide sequence ID" value="NZ_QZEZ01000012.1"/>
</dbReference>
<accession>A0A3A3YRB4</accession>
<dbReference type="OrthoDB" id="4548523at2"/>
<comment type="caution">
    <text evidence="1">The sequence shown here is derived from an EMBL/GenBank/DDBJ whole genome shotgun (WGS) entry which is preliminary data.</text>
</comment>
<sequence length="170" mass="19005">MPPFPDPTGPPAPRAQVLLGYLDYFRGVLAEKVADLPEEDARTSRLPSGWSPLELVHHLVHVERRWLDWGFEGRDVGDPWADRRDGRWHVPEALSGADVLALLEERGRLTRAVVERHALDEVGAPSGRWEGADPPALERVLLHLLQEHARHAGHLDVVRELVDGRTGEDG</sequence>
<evidence type="ECO:0000313" key="1">
    <source>
        <dbReference type="EMBL" id="RJK92782.1"/>
    </source>
</evidence>
<protein>
    <submittedName>
        <fullName evidence="1">DUF664 domain-containing protein</fullName>
    </submittedName>
</protein>
<gene>
    <name evidence="1" type="ORF">D5H78_18175</name>
</gene>
<dbReference type="InterPro" id="IPR007061">
    <property type="entry name" value="MST-like"/>
</dbReference>
<dbReference type="Gene3D" id="1.20.120.450">
    <property type="entry name" value="dinb family like domain"/>
    <property type="match status" value="1"/>
</dbReference>
<dbReference type="Proteomes" id="UP000265614">
    <property type="component" value="Unassembled WGS sequence"/>
</dbReference>
<name>A0A3A3YRB4_9ACTN</name>
<dbReference type="EMBL" id="QZEZ01000012">
    <property type="protein sequence ID" value="RJK92782.1"/>
    <property type="molecule type" value="Genomic_DNA"/>
</dbReference>